<dbReference type="RefSeq" id="WP_229961847.1">
    <property type="nucleotide sequence ID" value="NZ_JAJJWI010000016.1"/>
</dbReference>
<dbReference type="InterPro" id="IPR024311">
    <property type="entry name" value="Lipocalin-like"/>
</dbReference>
<evidence type="ECO:0000313" key="4">
    <source>
        <dbReference type="Proteomes" id="UP001597369"/>
    </source>
</evidence>
<evidence type="ECO:0000259" key="2">
    <source>
        <dbReference type="Pfam" id="PF13648"/>
    </source>
</evidence>
<feature type="signal peptide" evidence="1">
    <location>
        <begin position="1"/>
        <end position="23"/>
    </location>
</feature>
<dbReference type="EMBL" id="JBHUHV010000008">
    <property type="protein sequence ID" value="MFD2065783.1"/>
    <property type="molecule type" value="Genomic_DNA"/>
</dbReference>
<name>A0ABW4WSV6_9BACT</name>
<dbReference type="Pfam" id="PF13648">
    <property type="entry name" value="Lipocalin_4"/>
    <property type="match status" value="1"/>
</dbReference>
<proteinExistence type="predicted"/>
<comment type="caution">
    <text evidence="3">The sequence shown here is derived from an EMBL/GenBank/DDBJ whole genome shotgun (WGS) entry which is preliminary data.</text>
</comment>
<keyword evidence="1" id="KW-0732">Signal</keyword>
<dbReference type="Proteomes" id="UP001597369">
    <property type="component" value="Unassembled WGS sequence"/>
</dbReference>
<sequence>MKKLNFIAFLLAALFTLTFTSCKDDDEDSPAPSERMTMLTAEQWTGKALVIKDEAYTEALDKALLEETGRGLEYYFDVTSWKFKFNSNGTGESSMTMFGEEDSETGNWEFTNNEQKIKFKGEDGEEDIVTIKKLTSTELYLEFEVDYEDAELEELLGSTLEIHYER</sequence>
<evidence type="ECO:0000256" key="1">
    <source>
        <dbReference type="SAM" id="SignalP"/>
    </source>
</evidence>
<protein>
    <submittedName>
        <fullName evidence="3">Lipocalin family protein</fullName>
    </submittedName>
</protein>
<accession>A0ABW4WSV6</accession>
<keyword evidence="4" id="KW-1185">Reference proteome</keyword>
<feature type="chain" id="PRO_5046204655" evidence="1">
    <location>
        <begin position="24"/>
        <end position="166"/>
    </location>
</feature>
<reference evidence="4" key="1">
    <citation type="journal article" date="2019" name="Int. J. Syst. Evol. Microbiol.">
        <title>The Global Catalogue of Microorganisms (GCM) 10K type strain sequencing project: providing services to taxonomists for standard genome sequencing and annotation.</title>
        <authorList>
            <consortium name="The Broad Institute Genomics Platform"/>
            <consortium name="The Broad Institute Genome Sequencing Center for Infectious Disease"/>
            <person name="Wu L."/>
            <person name="Ma J."/>
        </authorList>
    </citation>
    <scope>NUCLEOTIDE SEQUENCE [LARGE SCALE GENOMIC DNA]</scope>
    <source>
        <strain evidence="4">JCM 16545</strain>
    </source>
</reference>
<gene>
    <name evidence="3" type="ORF">ACFSKU_02735</name>
</gene>
<organism evidence="3 4">
    <name type="scientific">Pontibacter silvestris</name>
    <dbReference type="NCBI Taxonomy" id="2305183"/>
    <lineage>
        <taxon>Bacteria</taxon>
        <taxon>Pseudomonadati</taxon>
        <taxon>Bacteroidota</taxon>
        <taxon>Cytophagia</taxon>
        <taxon>Cytophagales</taxon>
        <taxon>Hymenobacteraceae</taxon>
        <taxon>Pontibacter</taxon>
    </lineage>
</organism>
<dbReference type="PROSITE" id="PS51257">
    <property type="entry name" value="PROKAR_LIPOPROTEIN"/>
    <property type="match status" value="1"/>
</dbReference>
<feature type="domain" description="Lipocalin-like" evidence="2">
    <location>
        <begin position="73"/>
        <end position="139"/>
    </location>
</feature>
<evidence type="ECO:0000313" key="3">
    <source>
        <dbReference type="EMBL" id="MFD2065783.1"/>
    </source>
</evidence>